<feature type="transmembrane region" description="Helical" evidence="9">
    <location>
        <begin position="44"/>
        <end position="65"/>
    </location>
</feature>
<reference evidence="11" key="2">
    <citation type="submission" date="2023-05" db="EMBL/GenBank/DDBJ databases">
        <authorList>
            <person name="Fouks B."/>
        </authorList>
    </citation>
    <scope>NUCLEOTIDE SEQUENCE</scope>
    <source>
        <strain evidence="11">Stay&amp;Tobe</strain>
        <tissue evidence="11">Testes</tissue>
    </source>
</reference>
<evidence type="ECO:0000313" key="11">
    <source>
        <dbReference type="EMBL" id="KAJ9583580.1"/>
    </source>
</evidence>
<keyword evidence="7" id="KW-0675">Receptor</keyword>
<keyword evidence="3" id="KW-1003">Cell membrane</keyword>
<keyword evidence="5 9" id="KW-1133">Transmembrane helix</keyword>
<dbReference type="Gene3D" id="1.10.287.70">
    <property type="match status" value="1"/>
</dbReference>
<evidence type="ECO:0000256" key="3">
    <source>
        <dbReference type="ARBA" id="ARBA00022475"/>
    </source>
</evidence>
<evidence type="ECO:0000256" key="4">
    <source>
        <dbReference type="ARBA" id="ARBA00022692"/>
    </source>
</evidence>
<evidence type="ECO:0000256" key="6">
    <source>
        <dbReference type="ARBA" id="ARBA00023136"/>
    </source>
</evidence>
<evidence type="ECO:0000313" key="12">
    <source>
        <dbReference type="Proteomes" id="UP001233999"/>
    </source>
</evidence>
<dbReference type="GO" id="GO:0015276">
    <property type="term" value="F:ligand-gated monoatomic ion channel activity"/>
    <property type="evidence" value="ECO:0007669"/>
    <property type="project" value="InterPro"/>
</dbReference>
<proteinExistence type="inferred from homology"/>
<dbReference type="Proteomes" id="UP001233999">
    <property type="component" value="Unassembled WGS sequence"/>
</dbReference>
<dbReference type="InterPro" id="IPR001320">
    <property type="entry name" value="Iontro_rcpt_C"/>
</dbReference>
<dbReference type="AlphaFoldDB" id="A0AAD7ZMT7"/>
<evidence type="ECO:0000256" key="1">
    <source>
        <dbReference type="ARBA" id="ARBA00004651"/>
    </source>
</evidence>
<keyword evidence="12" id="KW-1185">Reference proteome</keyword>
<comment type="caution">
    <text evidence="11">The sequence shown here is derived from an EMBL/GenBank/DDBJ whole genome shotgun (WGS) entry which is preliminary data.</text>
</comment>
<sequence>MFHGNFFKIFTFPVWIVMFFVLVFFGVTINKICKTVSNHEESICYKTVTACFINIWAIILGVSVSEMPRTLRVRVFFFLWVCYSLIITTVFQAFFTSFLIEPGIETGITTLEQLNRAKVKLFSLPYEYFQWCIYPEMYYTCSIIKSACSNELECLKKIKNSKNGSILSSNFHMDFTKREYNLCPLEDSQIKIQYVFMMARPSLVFSRINEMVLKMIEYGIIDKIKDDYSRETYGNFLLRKSQKTTDDFFVFTMLHLQIVFYIFGCGLIAGFIVLIGELVYHSLQ</sequence>
<dbReference type="PANTHER" id="PTHR42643">
    <property type="entry name" value="IONOTROPIC RECEPTOR 20A-RELATED"/>
    <property type="match status" value="1"/>
</dbReference>
<evidence type="ECO:0000259" key="10">
    <source>
        <dbReference type="Pfam" id="PF00060"/>
    </source>
</evidence>
<name>A0AAD7ZMT7_DIPPU</name>
<dbReference type="EMBL" id="JASPKZ010007565">
    <property type="protein sequence ID" value="KAJ9583580.1"/>
    <property type="molecule type" value="Genomic_DNA"/>
</dbReference>
<gene>
    <name evidence="11" type="ORF">L9F63_022076</name>
</gene>
<dbReference type="GO" id="GO:0005886">
    <property type="term" value="C:plasma membrane"/>
    <property type="evidence" value="ECO:0007669"/>
    <property type="project" value="UniProtKB-SubCell"/>
</dbReference>
<feature type="transmembrane region" description="Helical" evidence="9">
    <location>
        <begin position="12"/>
        <end position="32"/>
    </location>
</feature>
<comment type="similarity">
    <text evidence="2">Belongs to the glutamate-gated ion channel (TC 1.A.10.1) family.</text>
</comment>
<accession>A0AAD7ZMT7</accession>
<evidence type="ECO:0000256" key="7">
    <source>
        <dbReference type="ARBA" id="ARBA00023170"/>
    </source>
</evidence>
<dbReference type="GO" id="GO:0050906">
    <property type="term" value="P:detection of stimulus involved in sensory perception"/>
    <property type="evidence" value="ECO:0007669"/>
    <property type="project" value="UniProtKB-ARBA"/>
</dbReference>
<keyword evidence="8" id="KW-0325">Glycoprotein</keyword>
<dbReference type="PANTHER" id="PTHR42643:SF24">
    <property type="entry name" value="IONOTROPIC RECEPTOR 60A"/>
    <property type="match status" value="1"/>
</dbReference>
<dbReference type="Pfam" id="PF00060">
    <property type="entry name" value="Lig_chan"/>
    <property type="match status" value="1"/>
</dbReference>
<dbReference type="InterPro" id="IPR052192">
    <property type="entry name" value="Insect_Ionotropic_Sensory_Rcpt"/>
</dbReference>
<keyword evidence="6 9" id="KW-0472">Membrane</keyword>
<feature type="transmembrane region" description="Helical" evidence="9">
    <location>
        <begin position="248"/>
        <end position="275"/>
    </location>
</feature>
<evidence type="ECO:0000256" key="8">
    <source>
        <dbReference type="ARBA" id="ARBA00023180"/>
    </source>
</evidence>
<reference evidence="11" key="1">
    <citation type="journal article" date="2023" name="IScience">
        <title>Live-bearing cockroach genome reveals convergent evolutionary mechanisms linked to viviparity in insects and beyond.</title>
        <authorList>
            <person name="Fouks B."/>
            <person name="Harrison M.C."/>
            <person name="Mikhailova A.A."/>
            <person name="Marchal E."/>
            <person name="English S."/>
            <person name="Carruthers M."/>
            <person name="Jennings E.C."/>
            <person name="Chiamaka E.L."/>
            <person name="Frigard R.A."/>
            <person name="Pippel M."/>
            <person name="Attardo G.M."/>
            <person name="Benoit J.B."/>
            <person name="Bornberg-Bauer E."/>
            <person name="Tobe S.S."/>
        </authorList>
    </citation>
    <scope>NUCLEOTIDE SEQUENCE</scope>
    <source>
        <strain evidence="11">Stay&amp;Tobe</strain>
    </source>
</reference>
<keyword evidence="4 9" id="KW-0812">Transmembrane</keyword>
<evidence type="ECO:0000256" key="9">
    <source>
        <dbReference type="SAM" id="Phobius"/>
    </source>
</evidence>
<organism evidence="11 12">
    <name type="scientific">Diploptera punctata</name>
    <name type="common">Pacific beetle cockroach</name>
    <dbReference type="NCBI Taxonomy" id="6984"/>
    <lineage>
        <taxon>Eukaryota</taxon>
        <taxon>Metazoa</taxon>
        <taxon>Ecdysozoa</taxon>
        <taxon>Arthropoda</taxon>
        <taxon>Hexapoda</taxon>
        <taxon>Insecta</taxon>
        <taxon>Pterygota</taxon>
        <taxon>Neoptera</taxon>
        <taxon>Polyneoptera</taxon>
        <taxon>Dictyoptera</taxon>
        <taxon>Blattodea</taxon>
        <taxon>Blaberoidea</taxon>
        <taxon>Blaberidae</taxon>
        <taxon>Diplopterinae</taxon>
        <taxon>Diploptera</taxon>
    </lineage>
</organism>
<feature type="domain" description="Ionotropic glutamate receptor C-terminal" evidence="10">
    <location>
        <begin position="13"/>
        <end position="267"/>
    </location>
</feature>
<feature type="transmembrane region" description="Helical" evidence="9">
    <location>
        <begin position="77"/>
        <end position="100"/>
    </location>
</feature>
<evidence type="ECO:0000256" key="2">
    <source>
        <dbReference type="ARBA" id="ARBA00008685"/>
    </source>
</evidence>
<evidence type="ECO:0000256" key="5">
    <source>
        <dbReference type="ARBA" id="ARBA00022989"/>
    </source>
</evidence>
<protein>
    <recommendedName>
        <fullName evidence="10">Ionotropic glutamate receptor C-terminal domain-containing protein</fullName>
    </recommendedName>
</protein>
<comment type="subcellular location">
    <subcellularLocation>
        <location evidence="1">Cell membrane</location>
        <topology evidence="1">Multi-pass membrane protein</topology>
    </subcellularLocation>
</comment>